<protein>
    <submittedName>
        <fullName evidence="4">Thioesterase family protein</fullName>
    </submittedName>
</protein>
<dbReference type="InterPro" id="IPR049449">
    <property type="entry name" value="TesB_ACOT8-like_N"/>
</dbReference>
<organism evidence="4 5">
    <name type="scientific">Nocardioides imazamoxiresistens</name>
    <dbReference type="NCBI Taxonomy" id="3231893"/>
    <lineage>
        <taxon>Bacteria</taxon>
        <taxon>Bacillati</taxon>
        <taxon>Actinomycetota</taxon>
        <taxon>Actinomycetes</taxon>
        <taxon>Propionibacteriales</taxon>
        <taxon>Nocardioidaceae</taxon>
        <taxon>Nocardioides</taxon>
    </lineage>
</organism>
<accession>A0ABU3PY29</accession>
<dbReference type="InterPro" id="IPR052389">
    <property type="entry name" value="Sec_Metab_Biosynth-Assoc"/>
</dbReference>
<dbReference type="PANTHER" id="PTHR38110:SF1">
    <property type="entry name" value="THIOESTERASE DOMAIN-CONTAINING PROTEIN"/>
    <property type="match status" value="1"/>
</dbReference>
<evidence type="ECO:0000313" key="5">
    <source>
        <dbReference type="Proteomes" id="UP001268542"/>
    </source>
</evidence>
<dbReference type="PANTHER" id="PTHR38110">
    <property type="entry name" value="CHROMOSOME 23, WHOLE GENOME SHOTGUN SEQUENCE"/>
    <property type="match status" value="1"/>
</dbReference>
<evidence type="ECO:0000259" key="3">
    <source>
        <dbReference type="Pfam" id="PF20789"/>
    </source>
</evidence>
<sequence>MNETLGLPELDRDLDLTPTGGAEGDDERRFAADLPGGWSVGGGINGGFLLALLGEAVRRTVPERPDPVTLAATYVGASTAGPAEVVTRVLRHGTLTSVAVELSQGGALRISALATFSDLTLLSDEVATTGEPPALPPVEECPVSSDAPPEFRRLAPLVERFEMRFDPACAGWVAGRPSGRGELRAWFRFPDREPDPLALLMVADAMPPVTFDLGRPGWAPTVQLTVHVRAVPADGWLRLRQHTRNVAGGFFEEDCEIWDSAGRLVAQARQLARVPRA</sequence>
<evidence type="ECO:0000256" key="1">
    <source>
        <dbReference type="SAM" id="MobiDB-lite"/>
    </source>
</evidence>
<gene>
    <name evidence="4" type="ORF">RDV89_13355</name>
</gene>
<dbReference type="Pfam" id="PF20789">
    <property type="entry name" value="4HBT_3C"/>
    <property type="match status" value="1"/>
</dbReference>
<dbReference type="RefSeq" id="WP_315733547.1">
    <property type="nucleotide sequence ID" value="NZ_JAVYII010000005.1"/>
</dbReference>
<evidence type="ECO:0000313" key="4">
    <source>
        <dbReference type="EMBL" id="MDT9594064.1"/>
    </source>
</evidence>
<reference evidence="4 5" key="1">
    <citation type="submission" date="2023-08" db="EMBL/GenBank/DDBJ databases">
        <title>Nocardioides seae sp. nov., a bacterium isolated from a soil.</title>
        <authorList>
            <person name="Wang X."/>
        </authorList>
    </citation>
    <scope>NUCLEOTIDE SEQUENCE [LARGE SCALE GENOMIC DNA]</scope>
    <source>
        <strain evidence="4 5">YZH12</strain>
    </source>
</reference>
<proteinExistence type="predicted"/>
<dbReference type="Gene3D" id="2.40.160.210">
    <property type="entry name" value="Acyl-CoA thioesterase, double hotdog domain"/>
    <property type="match status" value="1"/>
</dbReference>
<name>A0ABU3PY29_9ACTN</name>
<comment type="caution">
    <text evidence="4">The sequence shown here is derived from an EMBL/GenBank/DDBJ whole genome shotgun (WGS) entry which is preliminary data.</text>
</comment>
<dbReference type="InterPro" id="IPR049450">
    <property type="entry name" value="ACOT8-like_C"/>
</dbReference>
<evidence type="ECO:0000259" key="2">
    <source>
        <dbReference type="Pfam" id="PF13622"/>
    </source>
</evidence>
<keyword evidence="5" id="KW-1185">Reference proteome</keyword>
<feature type="region of interest" description="Disordered" evidence="1">
    <location>
        <begin position="1"/>
        <end position="28"/>
    </location>
</feature>
<dbReference type="InterPro" id="IPR042171">
    <property type="entry name" value="Acyl-CoA_hotdog"/>
</dbReference>
<feature type="domain" description="Acyl-CoA thioesterase-like N-terminal HotDog" evidence="2">
    <location>
        <begin position="34"/>
        <end position="116"/>
    </location>
</feature>
<dbReference type="InterPro" id="IPR029069">
    <property type="entry name" value="HotDog_dom_sf"/>
</dbReference>
<dbReference type="EMBL" id="JAVYII010000005">
    <property type="protein sequence ID" value="MDT9594064.1"/>
    <property type="molecule type" value="Genomic_DNA"/>
</dbReference>
<dbReference type="Pfam" id="PF13622">
    <property type="entry name" value="4HBT_3"/>
    <property type="match status" value="1"/>
</dbReference>
<feature type="domain" description="Acyl-CoA thioesterase-like C-terminal" evidence="3">
    <location>
        <begin position="139"/>
        <end position="274"/>
    </location>
</feature>
<dbReference type="SUPFAM" id="SSF54637">
    <property type="entry name" value="Thioesterase/thiol ester dehydrase-isomerase"/>
    <property type="match status" value="2"/>
</dbReference>
<dbReference type="Proteomes" id="UP001268542">
    <property type="component" value="Unassembled WGS sequence"/>
</dbReference>